<dbReference type="Gene3D" id="1.20.1250.70">
    <property type="entry name" value="Interleukin-15/Interleukin-21"/>
    <property type="match status" value="1"/>
</dbReference>
<reference evidence="2" key="4">
    <citation type="submission" date="2025-09" db="UniProtKB">
        <authorList>
            <consortium name="Ensembl"/>
        </authorList>
    </citation>
    <scope>IDENTIFICATION</scope>
</reference>
<dbReference type="Ensembl" id="ENSELUT00000034482.3">
    <property type="protein sequence ID" value="ENSELUP00000023323.3"/>
    <property type="gene ID" value="ENSELUG00000022187.3"/>
</dbReference>
<reference evidence="2" key="3">
    <citation type="submission" date="2025-08" db="UniProtKB">
        <authorList>
            <consortium name="Ensembl"/>
        </authorList>
    </citation>
    <scope>IDENTIFICATION</scope>
</reference>
<evidence type="ECO:0008006" key="4">
    <source>
        <dbReference type="Google" id="ProtNLM"/>
    </source>
</evidence>
<organism evidence="2 3">
    <name type="scientific">Esox lucius</name>
    <name type="common">Northern pike</name>
    <dbReference type="NCBI Taxonomy" id="8010"/>
    <lineage>
        <taxon>Eukaryota</taxon>
        <taxon>Metazoa</taxon>
        <taxon>Chordata</taxon>
        <taxon>Craniata</taxon>
        <taxon>Vertebrata</taxon>
        <taxon>Euteleostomi</taxon>
        <taxon>Actinopterygii</taxon>
        <taxon>Neopterygii</taxon>
        <taxon>Teleostei</taxon>
        <taxon>Protacanthopterygii</taxon>
        <taxon>Esociformes</taxon>
        <taxon>Esocidae</taxon>
        <taxon>Esox</taxon>
    </lineage>
</organism>
<feature type="chain" id="PRO_5044312616" description="Interleukin" evidence="1">
    <location>
        <begin position="18"/>
        <end position="120"/>
    </location>
</feature>
<accession>A0A3P8Z4B0</accession>
<dbReference type="InterPro" id="IPR009079">
    <property type="entry name" value="4_helix_cytokine-like_core"/>
</dbReference>
<sequence length="120" mass="13801">MKLTVCVFLAITCCVLANKDMQAKNRQTVMEVLTELRKLNISMEECCLRTAFECFRTSVSQLKINKSKIYLKFNKSLRIRLIVKCVPLFPQECQTCTSYPKKGSQEFLGQLESLLQKVPV</sequence>
<dbReference type="Bgee" id="ENSELUG00000022187">
    <property type="expression patterns" value="Expressed in head kidney and 7 other cell types or tissues"/>
</dbReference>
<evidence type="ECO:0000313" key="2">
    <source>
        <dbReference type="Ensembl" id="ENSELUP00000023323.3"/>
    </source>
</evidence>
<gene>
    <name evidence="2" type="primary">IL13</name>
</gene>
<dbReference type="AlphaFoldDB" id="A0A3P8Z4B0"/>
<evidence type="ECO:0000313" key="3">
    <source>
        <dbReference type="Proteomes" id="UP000265140"/>
    </source>
</evidence>
<name>A0A3P8Z4B0_ESOLU</name>
<reference evidence="2" key="2">
    <citation type="submission" date="2020-02" db="EMBL/GenBank/DDBJ databases">
        <title>Esox lucius (northern pike) genome, fEsoLuc1, primary haplotype.</title>
        <authorList>
            <person name="Myers G."/>
            <person name="Karagic N."/>
            <person name="Meyer A."/>
            <person name="Pippel M."/>
            <person name="Reichard M."/>
            <person name="Winkler S."/>
            <person name="Tracey A."/>
            <person name="Sims Y."/>
            <person name="Howe K."/>
            <person name="Rhie A."/>
            <person name="Formenti G."/>
            <person name="Durbin R."/>
            <person name="Fedrigo O."/>
            <person name="Jarvis E.D."/>
        </authorList>
    </citation>
    <scope>NUCLEOTIDE SEQUENCE [LARGE SCALE GENOMIC DNA]</scope>
</reference>
<proteinExistence type="predicted"/>
<keyword evidence="3" id="KW-1185">Reference proteome</keyword>
<dbReference type="GeneTree" id="ENSGT01030000239375"/>
<protein>
    <recommendedName>
        <fullName evidence="4">Interleukin</fullName>
    </recommendedName>
</protein>
<dbReference type="SUPFAM" id="SSF47266">
    <property type="entry name" value="4-helical cytokines"/>
    <property type="match status" value="1"/>
</dbReference>
<dbReference type="Proteomes" id="UP000265140">
    <property type="component" value="Chromosome 4"/>
</dbReference>
<evidence type="ECO:0000256" key="1">
    <source>
        <dbReference type="SAM" id="SignalP"/>
    </source>
</evidence>
<dbReference type="InParanoid" id="A0A3P8Z4B0"/>
<keyword evidence="1" id="KW-0732">Signal</keyword>
<reference evidence="3" key="1">
    <citation type="journal article" date="2014" name="PLoS ONE">
        <title>The genome and linkage map of the northern pike (Esox lucius): conserved synteny revealed between the salmonid sister group and the Neoteleostei.</title>
        <authorList>
            <person name="Rondeau E.B."/>
            <person name="Minkley D.R."/>
            <person name="Leong J.S."/>
            <person name="Messmer A.M."/>
            <person name="Jantzen J.R."/>
            <person name="von Schalburg K.R."/>
            <person name="Lemon C."/>
            <person name="Bird N.H."/>
            <person name="Koop B.F."/>
        </authorList>
    </citation>
    <scope>NUCLEOTIDE SEQUENCE</scope>
</reference>
<dbReference type="OMA" id="FCLFAVC"/>
<feature type="signal peptide" evidence="1">
    <location>
        <begin position="1"/>
        <end position="17"/>
    </location>
</feature>